<comment type="function">
    <text evidence="6">The RuvA-RuvB-RuvC complex processes Holliday junction (HJ) DNA during genetic recombination and DNA repair, while the RuvA-RuvB complex plays an important role in the rescue of blocked DNA replication forks via replication fork reversal (RFR). RuvA specifically binds to HJ cruciform DNA, conferring on it an open structure. The RuvB hexamer acts as an ATP-dependent pump, pulling dsDNA into and through the RuvAB complex. HJ branch migration allows RuvC to scan DNA until it finds its consensus sequence, where it cleaves and resolves the cruciform DNA.</text>
</comment>
<keyword evidence="4 6" id="KW-0233">DNA recombination</keyword>
<dbReference type="SUPFAM" id="SSF50249">
    <property type="entry name" value="Nucleic acid-binding proteins"/>
    <property type="match status" value="1"/>
</dbReference>
<dbReference type="InterPro" id="IPR013849">
    <property type="entry name" value="DNA_helicase_Holl-junc_RuvA_I"/>
</dbReference>
<dbReference type="NCBIfam" id="TIGR00084">
    <property type="entry name" value="ruvA"/>
    <property type="match status" value="1"/>
</dbReference>
<dbReference type="Gene3D" id="1.10.8.10">
    <property type="entry name" value="DNA helicase RuvA subunit, C-terminal domain"/>
    <property type="match status" value="1"/>
</dbReference>
<feature type="domain" description="Helix-hairpin-helix DNA-binding motif class 1" evidence="7">
    <location>
        <begin position="72"/>
        <end position="91"/>
    </location>
</feature>
<dbReference type="InterPro" id="IPR010994">
    <property type="entry name" value="RuvA_2-like"/>
</dbReference>
<feature type="region of interest" description="Domain III" evidence="6">
    <location>
        <begin position="144"/>
        <end position="197"/>
    </location>
</feature>
<reference evidence="8 9" key="1">
    <citation type="submission" date="2021-03" db="EMBL/GenBank/DDBJ databases">
        <title>Genomic Encyclopedia of Type Strains, Phase IV (KMG-IV): sequencing the most valuable type-strain genomes for metagenomic binning, comparative biology and taxonomic classification.</title>
        <authorList>
            <person name="Goeker M."/>
        </authorList>
    </citation>
    <scope>NUCLEOTIDE SEQUENCE [LARGE SCALE GENOMIC DNA]</scope>
    <source>
        <strain evidence="8 9">DSM 27512</strain>
    </source>
</reference>
<evidence type="ECO:0000256" key="6">
    <source>
        <dbReference type="HAMAP-Rule" id="MF_00031"/>
    </source>
</evidence>
<comment type="subcellular location">
    <subcellularLocation>
        <location evidence="6">Cytoplasm</location>
    </subcellularLocation>
</comment>
<dbReference type="InterPro" id="IPR003583">
    <property type="entry name" value="Hlx-hairpin-Hlx_DNA-bd_motif"/>
</dbReference>
<dbReference type="Pfam" id="PF01330">
    <property type="entry name" value="RuvA_N"/>
    <property type="match status" value="1"/>
</dbReference>
<evidence type="ECO:0000259" key="7">
    <source>
        <dbReference type="SMART" id="SM00278"/>
    </source>
</evidence>
<dbReference type="EMBL" id="JAGGLI010000013">
    <property type="protein sequence ID" value="MBP2027619.1"/>
    <property type="molecule type" value="Genomic_DNA"/>
</dbReference>
<evidence type="ECO:0000256" key="3">
    <source>
        <dbReference type="ARBA" id="ARBA00023125"/>
    </source>
</evidence>
<dbReference type="Proteomes" id="UP001314903">
    <property type="component" value="Unassembled WGS sequence"/>
</dbReference>
<evidence type="ECO:0000256" key="2">
    <source>
        <dbReference type="ARBA" id="ARBA00022763"/>
    </source>
</evidence>
<keyword evidence="8" id="KW-0547">Nucleotide-binding</keyword>
<dbReference type="SMART" id="SM00278">
    <property type="entry name" value="HhH1"/>
    <property type="match status" value="2"/>
</dbReference>
<dbReference type="InterPro" id="IPR000085">
    <property type="entry name" value="RuvA"/>
</dbReference>
<evidence type="ECO:0000256" key="4">
    <source>
        <dbReference type="ARBA" id="ARBA00023172"/>
    </source>
</evidence>
<sequence length="197" mass="22173">MFSYIKGLVVEKKIDKIILENRGIGYEILVSSHTLSSLSIGSEEKIYTKFIVREDEFILVGFFTHEEQKLFSTLTNVSKVGPKLALSILSTYPPKIIKGLILNSEINMLSKVPGLGKKTAERLVLELKDKFDILESEVQPTFFTNSPTLEVEAIEALISLGFTKRESEIVVKKIVTQNNTDNIENIIKKSLLLLNKN</sequence>
<evidence type="ECO:0000256" key="5">
    <source>
        <dbReference type="ARBA" id="ARBA00023204"/>
    </source>
</evidence>
<name>A0ABS4KLX0_9FIRM</name>
<comment type="domain">
    <text evidence="6">Has three domains with a flexible linker between the domains II and III and assumes an 'L' shape. Domain III is highly mobile and contacts RuvB.</text>
</comment>
<dbReference type="Pfam" id="PF07499">
    <property type="entry name" value="RuvA_C"/>
    <property type="match status" value="1"/>
</dbReference>
<keyword evidence="8" id="KW-0378">Hydrolase</keyword>
<keyword evidence="8" id="KW-0347">Helicase</keyword>
<dbReference type="InterPro" id="IPR012340">
    <property type="entry name" value="NA-bd_OB-fold"/>
</dbReference>
<dbReference type="GO" id="GO:0003678">
    <property type="term" value="F:DNA helicase activity"/>
    <property type="evidence" value="ECO:0007669"/>
    <property type="project" value="UniProtKB-EC"/>
</dbReference>
<feature type="domain" description="Helix-hairpin-helix DNA-binding motif class 1" evidence="7">
    <location>
        <begin position="107"/>
        <end position="126"/>
    </location>
</feature>
<evidence type="ECO:0000313" key="8">
    <source>
        <dbReference type="EMBL" id="MBP2027619.1"/>
    </source>
</evidence>
<proteinExistence type="inferred from homology"/>
<dbReference type="SUPFAM" id="SSF47781">
    <property type="entry name" value="RuvA domain 2-like"/>
    <property type="match status" value="1"/>
</dbReference>
<comment type="similarity">
    <text evidence="6">Belongs to the RuvA family.</text>
</comment>
<comment type="subunit">
    <text evidence="6">Homotetramer. Forms an RuvA(8)-RuvB(12)-Holliday junction (HJ) complex. HJ DNA is sandwiched between 2 RuvA tetramers; dsDNA enters through RuvA and exits via RuvB. An RuvB hexamer assembles on each DNA strand where it exits the tetramer. Each RuvB hexamer is contacted by two RuvA subunits (via domain III) on 2 adjacent RuvB subunits; this complex drives branch migration. In the full resolvosome a probable DNA-RuvA(4)-RuvB(12)-RuvC(2) complex forms which resolves the HJ.</text>
</comment>
<gene>
    <name evidence="6" type="primary">ruvA</name>
    <name evidence="8" type="ORF">J2Z35_001416</name>
</gene>
<keyword evidence="8" id="KW-0067">ATP-binding</keyword>
<keyword evidence="9" id="KW-1185">Reference proteome</keyword>
<dbReference type="Gene3D" id="2.40.50.140">
    <property type="entry name" value="Nucleic acid-binding proteins"/>
    <property type="match status" value="1"/>
</dbReference>
<evidence type="ECO:0000256" key="1">
    <source>
        <dbReference type="ARBA" id="ARBA00022490"/>
    </source>
</evidence>
<keyword evidence="5 6" id="KW-0234">DNA repair</keyword>
<keyword evidence="1 6" id="KW-0963">Cytoplasm</keyword>
<dbReference type="InterPro" id="IPR011114">
    <property type="entry name" value="RuvA_C"/>
</dbReference>
<protein>
    <recommendedName>
        <fullName evidence="6">Holliday junction branch migration complex subunit RuvA</fullName>
    </recommendedName>
</protein>
<comment type="caution">
    <text evidence="6">Lacks conserved residue(s) required for the propagation of feature annotation.</text>
</comment>
<dbReference type="Gene3D" id="1.10.150.20">
    <property type="entry name" value="5' to 3' exonuclease, C-terminal subdomain"/>
    <property type="match status" value="1"/>
</dbReference>
<dbReference type="RefSeq" id="WP_209660681.1">
    <property type="nucleotide sequence ID" value="NZ_JAGGLI010000013.1"/>
</dbReference>
<dbReference type="Pfam" id="PF14520">
    <property type="entry name" value="HHH_5"/>
    <property type="match status" value="1"/>
</dbReference>
<comment type="caution">
    <text evidence="8">The sequence shown here is derived from an EMBL/GenBank/DDBJ whole genome shotgun (WGS) entry which is preliminary data.</text>
</comment>
<accession>A0ABS4KLX0</accession>
<dbReference type="SUPFAM" id="SSF46929">
    <property type="entry name" value="DNA helicase RuvA subunit, C-terminal domain"/>
    <property type="match status" value="1"/>
</dbReference>
<dbReference type="CDD" id="cd14332">
    <property type="entry name" value="UBA_RuvA_C"/>
    <property type="match status" value="1"/>
</dbReference>
<dbReference type="InterPro" id="IPR036267">
    <property type="entry name" value="RuvA_C_sf"/>
</dbReference>
<dbReference type="HAMAP" id="MF_00031">
    <property type="entry name" value="DNA_HJ_migration_RuvA"/>
    <property type="match status" value="1"/>
</dbReference>
<organism evidence="8 9">
    <name type="scientific">Acetoanaerobium pronyense</name>
    <dbReference type="NCBI Taxonomy" id="1482736"/>
    <lineage>
        <taxon>Bacteria</taxon>
        <taxon>Bacillati</taxon>
        <taxon>Bacillota</taxon>
        <taxon>Clostridia</taxon>
        <taxon>Peptostreptococcales</taxon>
        <taxon>Filifactoraceae</taxon>
        <taxon>Acetoanaerobium</taxon>
    </lineage>
</organism>
<keyword evidence="3 6" id="KW-0238">DNA-binding</keyword>
<evidence type="ECO:0000313" key="9">
    <source>
        <dbReference type="Proteomes" id="UP001314903"/>
    </source>
</evidence>
<dbReference type="GO" id="GO:0016787">
    <property type="term" value="F:hydrolase activity"/>
    <property type="evidence" value="ECO:0007669"/>
    <property type="project" value="UniProtKB-KW"/>
</dbReference>
<keyword evidence="2 6" id="KW-0227">DNA damage</keyword>